<dbReference type="InterPro" id="IPR001091">
    <property type="entry name" value="RM_Methyltransferase"/>
</dbReference>
<organism evidence="5 6">
    <name type="scientific">Candidatus Lokiarchaeum ossiferum</name>
    <dbReference type="NCBI Taxonomy" id="2951803"/>
    <lineage>
        <taxon>Archaea</taxon>
        <taxon>Promethearchaeati</taxon>
        <taxon>Promethearchaeota</taxon>
        <taxon>Promethearchaeia</taxon>
        <taxon>Promethearchaeales</taxon>
        <taxon>Promethearchaeaceae</taxon>
        <taxon>Candidatus Lokiarchaeum</taxon>
    </lineage>
</organism>
<dbReference type="Proteomes" id="UP001208689">
    <property type="component" value="Chromosome"/>
</dbReference>
<dbReference type="PRINTS" id="PR00508">
    <property type="entry name" value="S21N4MTFRASE"/>
</dbReference>
<dbReference type="InterPro" id="IPR002052">
    <property type="entry name" value="DNA_methylase_N6_adenine_CS"/>
</dbReference>
<reference evidence="5" key="1">
    <citation type="submission" date="2022-09" db="EMBL/GenBank/DDBJ databases">
        <title>Actin cytoskeleton and complex cell architecture in an #Asgard archaeon.</title>
        <authorList>
            <person name="Ponce Toledo R.I."/>
            <person name="Schleper C."/>
            <person name="Rodrigues Oliveira T."/>
            <person name="Wollweber F."/>
            <person name="Xu J."/>
            <person name="Rittmann S."/>
            <person name="Klingl A."/>
            <person name="Pilhofer M."/>
        </authorList>
    </citation>
    <scope>NUCLEOTIDE SEQUENCE</scope>
    <source>
        <strain evidence="5">B-35</strain>
    </source>
</reference>
<keyword evidence="6" id="KW-1185">Reference proteome</keyword>
<dbReference type="Gene3D" id="3.40.50.150">
    <property type="entry name" value="Vaccinia Virus protein VP39"/>
    <property type="match status" value="1"/>
</dbReference>
<evidence type="ECO:0000313" key="5">
    <source>
        <dbReference type="EMBL" id="UYP47067.1"/>
    </source>
</evidence>
<feature type="domain" description="DNA methylase N-4/N-6" evidence="4">
    <location>
        <begin position="418"/>
        <end position="739"/>
    </location>
</feature>
<dbReference type="InterPro" id="IPR029063">
    <property type="entry name" value="SAM-dependent_MTases_sf"/>
</dbReference>
<accession>A0ABY6HW34</accession>
<evidence type="ECO:0000313" key="6">
    <source>
        <dbReference type="Proteomes" id="UP001208689"/>
    </source>
</evidence>
<comment type="similarity">
    <text evidence="1">Belongs to the N(4)/N(6)-methyltransferase family.</text>
</comment>
<keyword evidence="2" id="KW-0489">Methyltransferase</keyword>
<sequence>METNKEIQLLSIILSIFQQSDAHLNFGIHKILGKFRSSLKKNLLKTIDLSLIQNSIEFSSKEKELFWDLLIEFFSLYFPKGKLYNIPKNLNNSIATDFFFQWVNEDQYYYKIDDFYFNYQTILGDFQVSFVTSKVELEDGGKNKPKRYFIPALINSPITYSPENRSFSINFEYRSLNEAEKELYSRNYQAKINKFLFRSFQENFGSQILTTENLDKLFACLEEFTSQRYSDRFIHPHLLNYLHDQAKSFIIANVPFPIVTNCENGDSFRYNILYQGFILSSNIIIEQICSLETLKKKLYEKKKFITKTDLIVPLKSIPTGYYPEILNNKMQQRDWLNLVGYSLSSIDSDNFLKSGVINNSIPSNIQNLPVNTGLYSGKIRYSLLNALNKKASNSHNLLIKGENWQVLNLLKSKFFQKIKTIYIDPPYNTGANDFVYSDNFQKASWLTMMQNRLELSKYLLKSDGILFSSIGDHELPNYSLLLEKLFPKRLDNIVWHKKTQPSYLSQELISVTEYILAAKKQNSPLKLMGSYGNKNKLTELINIGNSPCKRIFPKENIFIANGWTGILQAGTYGKNKLKVELLNPQISVNEGIPDEDLILKSRFKWVQDRINHELDIGGQIHIKSIKSLRPTIARFYDSPIIKAPTTLLSKKVNDLPTNTDANAELKALFQTSPFDYSKPSKLIKYLVRSSTYFDKSGIILDFFAGSGTTAQSIIELNQEDQGSRQYILIEKEQYFESIIIPRIQKLMYSSTWKDGKPESLTGCPHIAKTFQIEHFCDTFRNIIFSNEIYPEYKTPQSGKKFLKYVINMDDITSSLNLNITEFDDPFSYYMISSQNGIMSEVNLDLVETFNFLLGIDVNSHEYFEEQNRAYQIVSGTILPLNSSQKHNLELILIIWRTTKDLDRKKESHFLTKNYLTQQKFAQIYFNGVSTIPNGKVLDKLFLKLMFEDL</sequence>
<keyword evidence="3" id="KW-0808">Transferase</keyword>
<dbReference type="PROSITE" id="PS00092">
    <property type="entry name" value="N6_MTASE"/>
    <property type="match status" value="1"/>
</dbReference>
<evidence type="ECO:0000256" key="1">
    <source>
        <dbReference type="ARBA" id="ARBA00006594"/>
    </source>
</evidence>
<name>A0ABY6HW34_9ARCH</name>
<proteinExistence type="inferred from homology"/>
<evidence type="ECO:0000256" key="3">
    <source>
        <dbReference type="ARBA" id="ARBA00022679"/>
    </source>
</evidence>
<dbReference type="EMBL" id="CP104013">
    <property type="protein sequence ID" value="UYP47067.1"/>
    <property type="molecule type" value="Genomic_DNA"/>
</dbReference>
<dbReference type="Pfam" id="PF01555">
    <property type="entry name" value="N6_N4_Mtase"/>
    <property type="match status" value="1"/>
</dbReference>
<dbReference type="SUPFAM" id="SSF53335">
    <property type="entry name" value="S-adenosyl-L-methionine-dependent methyltransferases"/>
    <property type="match status" value="1"/>
</dbReference>
<dbReference type="InterPro" id="IPR002941">
    <property type="entry name" value="DNA_methylase_N4/N6"/>
</dbReference>
<protein>
    <recommendedName>
        <fullName evidence="4">DNA methylase N-4/N-6 domain-containing protein</fullName>
    </recommendedName>
</protein>
<gene>
    <name evidence="5" type="ORF">NEF87_003352</name>
</gene>
<evidence type="ECO:0000259" key="4">
    <source>
        <dbReference type="Pfam" id="PF01555"/>
    </source>
</evidence>
<evidence type="ECO:0000256" key="2">
    <source>
        <dbReference type="ARBA" id="ARBA00022603"/>
    </source>
</evidence>